<dbReference type="InterPro" id="IPR020845">
    <property type="entry name" value="AMP-binding_CS"/>
</dbReference>
<dbReference type="GO" id="GO:0035336">
    <property type="term" value="P:long-chain fatty-acyl-CoA metabolic process"/>
    <property type="evidence" value="ECO:0007669"/>
    <property type="project" value="TreeGrafter"/>
</dbReference>
<reference evidence="7 8" key="1">
    <citation type="journal article" date="2018" name="Genome Biol. Evol.">
        <title>Multiple Roots of Fruiting Body Formation in Amoebozoa.</title>
        <authorList>
            <person name="Hillmann F."/>
            <person name="Forbes G."/>
            <person name="Novohradska S."/>
            <person name="Ferling I."/>
            <person name="Riege K."/>
            <person name="Groth M."/>
            <person name="Westermann M."/>
            <person name="Marz M."/>
            <person name="Spaller T."/>
            <person name="Winckler T."/>
            <person name="Schaap P."/>
            <person name="Glockner G."/>
        </authorList>
    </citation>
    <scope>NUCLEOTIDE SEQUENCE [LARGE SCALE GENOMIC DNA]</scope>
    <source>
        <strain evidence="7 8">Jena</strain>
    </source>
</reference>
<evidence type="ECO:0000256" key="2">
    <source>
        <dbReference type="ARBA" id="ARBA00022598"/>
    </source>
</evidence>
<dbReference type="PANTHER" id="PTHR43272:SF83">
    <property type="entry name" value="ACYL-COA SYNTHETASE LONG-CHAIN, ISOFORM J"/>
    <property type="match status" value="1"/>
</dbReference>
<organism evidence="7 8">
    <name type="scientific">Planoprotostelium fungivorum</name>
    <dbReference type="NCBI Taxonomy" id="1890364"/>
    <lineage>
        <taxon>Eukaryota</taxon>
        <taxon>Amoebozoa</taxon>
        <taxon>Evosea</taxon>
        <taxon>Variosea</taxon>
        <taxon>Cavosteliida</taxon>
        <taxon>Cavosteliaceae</taxon>
        <taxon>Planoprotostelium</taxon>
    </lineage>
</organism>
<dbReference type="InParanoid" id="A0A2P6MVT1"/>
<dbReference type="AlphaFoldDB" id="A0A2P6MVT1"/>
<evidence type="ECO:0000259" key="6">
    <source>
        <dbReference type="Pfam" id="PF00501"/>
    </source>
</evidence>
<comment type="similarity">
    <text evidence="1">Belongs to the ATP-dependent AMP-binding enzyme family.</text>
</comment>
<keyword evidence="8" id="KW-1185">Reference proteome</keyword>
<dbReference type="Gene3D" id="3.40.50.12780">
    <property type="entry name" value="N-terminal domain of ligase-like"/>
    <property type="match status" value="1"/>
</dbReference>
<dbReference type="PANTHER" id="PTHR43272">
    <property type="entry name" value="LONG-CHAIN-FATTY-ACID--COA LIGASE"/>
    <property type="match status" value="1"/>
</dbReference>
<protein>
    <recommendedName>
        <fullName evidence="6">AMP-dependent synthetase/ligase domain-containing protein</fullName>
    </recommendedName>
</protein>
<dbReference type="STRING" id="1890364.A0A2P6MVT1"/>
<dbReference type="EMBL" id="MDYQ01000362">
    <property type="protein sequence ID" value="PRP75804.1"/>
    <property type="molecule type" value="Genomic_DNA"/>
</dbReference>
<dbReference type="Proteomes" id="UP000241769">
    <property type="component" value="Unassembled WGS sequence"/>
</dbReference>
<keyword evidence="3" id="KW-0547">Nucleotide-binding</keyword>
<evidence type="ECO:0000313" key="7">
    <source>
        <dbReference type="EMBL" id="PRP75804.1"/>
    </source>
</evidence>
<dbReference type="GO" id="GO:0005783">
    <property type="term" value="C:endoplasmic reticulum"/>
    <property type="evidence" value="ECO:0007669"/>
    <property type="project" value="TreeGrafter"/>
</dbReference>
<dbReference type="GO" id="GO:0005886">
    <property type="term" value="C:plasma membrane"/>
    <property type="evidence" value="ECO:0007669"/>
    <property type="project" value="TreeGrafter"/>
</dbReference>
<dbReference type="InterPro" id="IPR042099">
    <property type="entry name" value="ANL_N_sf"/>
</dbReference>
<evidence type="ECO:0000256" key="4">
    <source>
        <dbReference type="ARBA" id="ARBA00022840"/>
    </source>
</evidence>
<dbReference type="PRINTS" id="PR00154">
    <property type="entry name" value="AMPBINDING"/>
</dbReference>
<evidence type="ECO:0000256" key="5">
    <source>
        <dbReference type="ARBA" id="ARBA00036813"/>
    </source>
</evidence>
<name>A0A2P6MVT1_9EUKA</name>
<comment type="catalytic activity">
    <reaction evidence="5">
        <text>a long-chain fatty acid + ATP + CoA = a long-chain fatty acyl-CoA + AMP + diphosphate</text>
        <dbReference type="Rhea" id="RHEA:15421"/>
        <dbReference type="ChEBI" id="CHEBI:30616"/>
        <dbReference type="ChEBI" id="CHEBI:33019"/>
        <dbReference type="ChEBI" id="CHEBI:57287"/>
        <dbReference type="ChEBI" id="CHEBI:57560"/>
        <dbReference type="ChEBI" id="CHEBI:83139"/>
        <dbReference type="ChEBI" id="CHEBI:456215"/>
        <dbReference type="EC" id="6.2.1.3"/>
    </reaction>
</comment>
<dbReference type="Pfam" id="PF00501">
    <property type="entry name" value="AMP-binding"/>
    <property type="match status" value="1"/>
</dbReference>
<sequence length="708" mass="78019">MSLDLITTSLSHGAGALANAALSAYHLVRPQIVYSVEVGPKVPGETRVRRYYKNADKITTTPHEDVTTLYELLRFSAQKRPNRNAFGTRPLVKIHVEEKDVKNVQGVVERKKWTYLELANYEWKTYKQVLEASEKIGSTLTTDTLGSLKKGSVVGIYAETSEQWLTFAHGAFSQGIVVATIYANLGEEGLIYSLNDTKLTHLLTDATLLSGILKNLSKTPHLKYIFYVDSRESADAKVVDSLKDKGIKVFSFSQLSNLSQSVTVRVNPPKPEDMAVIMYTSGTTGTPKGVMITHANVVGAISGAALVVASFGIGEGDTYCSFLPLAHILELVVEHCILFFGGELAFGSARTMMDNMVKNCKGDLMEARPTLMAGVPVLWERIRKGAQEKINAAPSLRQAIFHTAYNIKYWLLQHNIASAPGLDQVVFAKFKETVGGRLRGIVSGGAPLSHSTHQFLRCVFNVPCVQGYGLTETTGLLAVQPPESLGTEVVGAPFPCTELKLVDVAEMGYTSEDKPFPRGEIWSRGAGTTLGYYNQPEKTKEEFKEGGWFATGDIAQWNADGTLSIIDRKKNLVKLSHGEYIALEAMESKYKQDPFVDEICIIANSQKDLPAAIVVPNRKTLTAWAEQNGLDTSDFDKLVKEEKVRDAVKKSLHATATKERMKNFEKPCNVLVTADEWTIDSGLVTAAMKLKRQEISKKYKQDIDKLFA</sequence>
<dbReference type="GO" id="GO:0005524">
    <property type="term" value="F:ATP binding"/>
    <property type="evidence" value="ECO:0007669"/>
    <property type="project" value="UniProtKB-KW"/>
</dbReference>
<dbReference type="SUPFAM" id="SSF56801">
    <property type="entry name" value="Acetyl-CoA synthetase-like"/>
    <property type="match status" value="1"/>
</dbReference>
<proteinExistence type="inferred from homology"/>
<keyword evidence="4" id="KW-0067">ATP-binding</keyword>
<dbReference type="PROSITE" id="PS00455">
    <property type="entry name" value="AMP_BINDING"/>
    <property type="match status" value="1"/>
</dbReference>
<dbReference type="InterPro" id="IPR020459">
    <property type="entry name" value="AMP-binding"/>
</dbReference>
<keyword evidence="2" id="KW-0436">Ligase</keyword>
<dbReference type="InterPro" id="IPR000873">
    <property type="entry name" value="AMP-dep_synth/lig_dom"/>
</dbReference>
<feature type="domain" description="AMP-dependent synthetase/ligase" evidence="6">
    <location>
        <begin position="119"/>
        <end position="533"/>
    </location>
</feature>
<gene>
    <name evidence="7" type="ORF">PROFUN_08798</name>
</gene>
<evidence type="ECO:0000256" key="1">
    <source>
        <dbReference type="ARBA" id="ARBA00006432"/>
    </source>
</evidence>
<evidence type="ECO:0000256" key="3">
    <source>
        <dbReference type="ARBA" id="ARBA00022741"/>
    </source>
</evidence>
<evidence type="ECO:0000313" key="8">
    <source>
        <dbReference type="Proteomes" id="UP000241769"/>
    </source>
</evidence>
<dbReference type="GO" id="GO:0004467">
    <property type="term" value="F:long-chain fatty acid-CoA ligase activity"/>
    <property type="evidence" value="ECO:0007669"/>
    <property type="project" value="UniProtKB-EC"/>
</dbReference>
<comment type="caution">
    <text evidence="7">The sequence shown here is derived from an EMBL/GenBank/DDBJ whole genome shotgun (WGS) entry which is preliminary data.</text>
</comment>
<accession>A0A2P6MVT1</accession>
<dbReference type="OrthoDB" id="1700726at2759"/>
<dbReference type="GO" id="GO:0005811">
    <property type="term" value="C:lipid droplet"/>
    <property type="evidence" value="ECO:0007669"/>
    <property type="project" value="TreeGrafter"/>
</dbReference>